<dbReference type="InterPro" id="IPR013785">
    <property type="entry name" value="Aldolase_TIM"/>
</dbReference>
<keyword evidence="5" id="KW-0057">Aromatic amino acid biosynthesis</keyword>
<sequence length="190" mass="20741">MLGFVFYPPSPRNLTASAASRLTNRVPAGVKRVGLFVDPTDEMITTVLNQNVLDLIQLHGNEPPERVTEIKGITSLKVIKALKIRNVRDLKYVSVYQGVAEWLMFDALAPKDMKRALPGGNALSFDWNILARANIPTPWILAGGLNLENVKEAMSTSGAKVVDVSSGVEKQPGVKCVEKIQSFIQAVKEA</sequence>
<dbReference type="NCBIfam" id="NF002295">
    <property type="entry name" value="PRK01222.1-1"/>
    <property type="match status" value="1"/>
</dbReference>
<dbReference type="GO" id="GO:0000162">
    <property type="term" value="P:L-tryptophan biosynthetic process"/>
    <property type="evidence" value="ECO:0007669"/>
    <property type="project" value="UniProtKB-UniPathway"/>
</dbReference>
<dbReference type="EMBL" id="UINC01067642">
    <property type="protein sequence ID" value="SVB99501.1"/>
    <property type="molecule type" value="Genomic_DNA"/>
</dbReference>
<dbReference type="InterPro" id="IPR001240">
    <property type="entry name" value="PRAI_dom"/>
</dbReference>
<keyword evidence="4" id="KW-0822">Tryptophan biosynthesis</keyword>
<dbReference type="CDD" id="cd00405">
    <property type="entry name" value="PRAI"/>
    <property type="match status" value="1"/>
</dbReference>
<evidence type="ECO:0000256" key="4">
    <source>
        <dbReference type="ARBA" id="ARBA00022822"/>
    </source>
</evidence>
<evidence type="ECO:0000313" key="8">
    <source>
        <dbReference type="EMBL" id="SVB99501.1"/>
    </source>
</evidence>
<gene>
    <name evidence="8" type="ORF">METZ01_LOCUS252355</name>
</gene>
<feature type="domain" description="N-(5'phosphoribosyl) anthranilate isomerase (PRAI)" evidence="7">
    <location>
        <begin position="2"/>
        <end position="186"/>
    </location>
</feature>
<protein>
    <recommendedName>
        <fullName evidence="2">phosphoribosylanthranilate isomerase</fullName>
        <ecNumber evidence="2">5.3.1.24</ecNumber>
    </recommendedName>
</protein>
<dbReference type="Gene3D" id="3.20.20.70">
    <property type="entry name" value="Aldolase class I"/>
    <property type="match status" value="1"/>
</dbReference>
<dbReference type="SUPFAM" id="SSF51366">
    <property type="entry name" value="Ribulose-phoshate binding barrel"/>
    <property type="match status" value="1"/>
</dbReference>
<evidence type="ECO:0000259" key="7">
    <source>
        <dbReference type="Pfam" id="PF00697"/>
    </source>
</evidence>
<dbReference type="Pfam" id="PF00697">
    <property type="entry name" value="PRAI"/>
    <property type="match status" value="1"/>
</dbReference>
<comment type="pathway">
    <text evidence="1">Amino-acid biosynthesis; L-tryptophan biosynthesis; L-tryptophan from chorismate: step 3/5.</text>
</comment>
<evidence type="ECO:0000256" key="1">
    <source>
        <dbReference type="ARBA" id="ARBA00004664"/>
    </source>
</evidence>
<evidence type="ECO:0000256" key="5">
    <source>
        <dbReference type="ARBA" id="ARBA00023141"/>
    </source>
</evidence>
<evidence type="ECO:0000256" key="2">
    <source>
        <dbReference type="ARBA" id="ARBA00012572"/>
    </source>
</evidence>
<dbReference type="GO" id="GO:0004640">
    <property type="term" value="F:phosphoribosylanthranilate isomerase activity"/>
    <property type="evidence" value="ECO:0007669"/>
    <property type="project" value="UniProtKB-EC"/>
</dbReference>
<evidence type="ECO:0000256" key="3">
    <source>
        <dbReference type="ARBA" id="ARBA00022605"/>
    </source>
</evidence>
<name>A0A382ILG0_9ZZZZ</name>
<dbReference type="HAMAP" id="MF_00135">
    <property type="entry name" value="PRAI"/>
    <property type="match status" value="1"/>
</dbReference>
<accession>A0A382ILG0</accession>
<dbReference type="AlphaFoldDB" id="A0A382ILG0"/>
<dbReference type="InterPro" id="IPR044643">
    <property type="entry name" value="TrpF_fam"/>
</dbReference>
<keyword evidence="3" id="KW-0028">Amino-acid biosynthesis</keyword>
<reference evidence="8" key="1">
    <citation type="submission" date="2018-05" db="EMBL/GenBank/DDBJ databases">
        <authorList>
            <person name="Lanie J.A."/>
            <person name="Ng W.-L."/>
            <person name="Kazmierczak K.M."/>
            <person name="Andrzejewski T.M."/>
            <person name="Davidsen T.M."/>
            <person name="Wayne K.J."/>
            <person name="Tettelin H."/>
            <person name="Glass J.I."/>
            <person name="Rusch D."/>
            <person name="Podicherti R."/>
            <person name="Tsui H.-C.T."/>
            <person name="Winkler M.E."/>
        </authorList>
    </citation>
    <scope>NUCLEOTIDE SEQUENCE</scope>
</reference>
<dbReference type="PANTHER" id="PTHR42894">
    <property type="entry name" value="N-(5'-PHOSPHORIBOSYL)ANTHRANILATE ISOMERASE"/>
    <property type="match status" value="1"/>
</dbReference>
<dbReference type="UniPathway" id="UPA00035">
    <property type="reaction ID" value="UER00042"/>
</dbReference>
<dbReference type="PANTHER" id="PTHR42894:SF1">
    <property type="entry name" value="N-(5'-PHOSPHORIBOSYL)ANTHRANILATE ISOMERASE"/>
    <property type="match status" value="1"/>
</dbReference>
<evidence type="ECO:0000256" key="6">
    <source>
        <dbReference type="ARBA" id="ARBA00023235"/>
    </source>
</evidence>
<keyword evidence="6" id="KW-0413">Isomerase</keyword>
<organism evidence="8">
    <name type="scientific">marine metagenome</name>
    <dbReference type="NCBI Taxonomy" id="408172"/>
    <lineage>
        <taxon>unclassified sequences</taxon>
        <taxon>metagenomes</taxon>
        <taxon>ecological metagenomes</taxon>
    </lineage>
</organism>
<proteinExistence type="inferred from homology"/>
<dbReference type="InterPro" id="IPR011060">
    <property type="entry name" value="RibuloseP-bd_barrel"/>
</dbReference>
<dbReference type="EC" id="5.3.1.24" evidence="2"/>